<proteinExistence type="predicted"/>
<feature type="signal peptide" evidence="2">
    <location>
        <begin position="1"/>
        <end position="28"/>
    </location>
</feature>
<organism evidence="3 4">
    <name type="scientific">Phyllosticta citriasiana</name>
    <dbReference type="NCBI Taxonomy" id="595635"/>
    <lineage>
        <taxon>Eukaryota</taxon>
        <taxon>Fungi</taxon>
        <taxon>Dikarya</taxon>
        <taxon>Ascomycota</taxon>
        <taxon>Pezizomycotina</taxon>
        <taxon>Dothideomycetes</taxon>
        <taxon>Dothideomycetes incertae sedis</taxon>
        <taxon>Botryosphaeriales</taxon>
        <taxon>Phyllostictaceae</taxon>
        <taxon>Phyllosticta</taxon>
    </lineage>
</organism>
<gene>
    <name evidence="3" type="ORF">IWZ03DRAFT_96918</name>
</gene>
<protein>
    <submittedName>
        <fullName evidence="3">Uncharacterized protein</fullName>
    </submittedName>
</protein>
<accession>A0ABR1KUU6</accession>
<evidence type="ECO:0000256" key="2">
    <source>
        <dbReference type="SAM" id="SignalP"/>
    </source>
</evidence>
<feature type="chain" id="PRO_5046854918" evidence="2">
    <location>
        <begin position="29"/>
        <end position="119"/>
    </location>
</feature>
<evidence type="ECO:0000313" key="3">
    <source>
        <dbReference type="EMBL" id="KAK7521564.1"/>
    </source>
</evidence>
<comment type="caution">
    <text evidence="3">The sequence shown here is derived from an EMBL/GenBank/DDBJ whole genome shotgun (WGS) entry which is preliminary data.</text>
</comment>
<reference evidence="3 4" key="1">
    <citation type="submission" date="2024-04" db="EMBL/GenBank/DDBJ databases">
        <title>Phyllosticta paracitricarpa is synonymous to the EU quarantine fungus P. citricarpa based on phylogenomic analyses.</title>
        <authorList>
            <consortium name="Lawrence Berkeley National Laboratory"/>
            <person name="Van Ingen-Buijs V.A."/>
            <person name="Van Westerhoven A.C."/>
            <person name="Haridas S."/>
            <person name="Skiadas P."/>
            <person name="Martin F."/>
            <person name="Groenewald J.Z."/>
            <person name="Crous P.W."/>
            <person name="Seidl M.F."/>
        </authorList>
    </citation>
    <scope>NUCLEOTIDE SEQUENCE [LARGE SCALE GENOMIC DNA]</scope>
    <source>
        <strain evidence="3 4">CBS 123371</strain>
    </source>
</reference>
<dbReference type="EMBL" id="JBBPHU010000002">
    <property type="protein sequence ID" value="KAK7521564.1"/>
    <property type="molecule type" value="Genomic_DNA"/>
</dbReference>
<evidence type="ECO:0000256" key="1">
    <source>
        <dbReference type="SAM" id="MobiDB-lite"/>
    </source>
</evidence>
<name>A0ABR1KUU6_9PEZI</name>
<keyword evidence="4" id="KW-1185">Reference proteome</keyword>
<evidence type="ECO:0000313" key="4">
    <source>
        <dbReference type="Proteomes" id="UP001363622"/>
    </source>
</evidence>
<sequence length="119" mass="12303">MTSGATYLSLSLSLSLYLSVIYPPPRLSCSTPCPPPHTSGDPAAPAAPGGAAAGRPARPGCRAAATGRAAAAAASDARASRCCEFRWGFGGRRVLDERRVGRPVRENVSYSSCARIALR</sequence>
<feature type="compositionally biased region" description="Low complexity" evidence="1">
    <location>
        <begin position="38"/>
        <end position="59"/>
    </location>
</feature>
<dbReference type="Proteomes" id="UP001363622">
    <property type="component" value="Unassembled WGS sequence"/>
</dbReference>
<keyword evidence="2" id="KW-0732">Signal</keyword>
<feature type="region of interest" description="Disordered" evidence="1">
    <location>
        <begin position="31"/>
        <end position="59"/>
    </location>
</feature>